<dbReference type="Proteomes" id="UP001239213">
    <property type="component" value="Unassembled WGS sequence"/>
</dbReference>
<gene>
    <name evidence="1" type="ORF">CCUS01_10822</name>
</gene>
<keyword evidence="2" id="KW-1185">Reference proteome</keyword>
<evidence type="ECO:0000313" key="2">
    <source>
        <dbReference type="Proteomes" id="UP001239213"/>
    </source>
</evidence>
<proteinExistence type="predicted"/>
<protein>
    <submittedName>
        <fullName evidence="1">Uncharacterized protein</fullName>
    </submittedName>
</protein>
<organism evidence="1 2">
    <name type="scientific">Colletotrichum cuscutae</name>
    <dbReference type="NCBI Taxonomy" id="1209917"/>
    <lineage>
        <taxon>Eukaryota</taxon>
        <taxon>Fungi</taxon>
        <taxon>Dikarya</taxon>
        <taxon>Ascomycota</taxon>
        <taxon>Pezizomycotina</taxon>
        <taxon>Sordariomycetes</taxon>
        <taxon>Hypocreomycetidae</taxon>
        <taxon>Glomerellales</taxon>
        <taxon>Glomerellaceae</taxon>
        <taxon>Colletotrichum</taxon>
        <taxon>Colletotrichum acutatum species complex</taxon>
    </lineage>
</organism>
<accession>A0AAI9XJM0</accession>
<dbReference type="AlphaFoldDB" id="A0AAI9XJM0"/>
<dbReference type="EMBL" id="MPDP01000296">
    <property type="protein sequence ID" value="KAK1452591.1"/>
    <property type="molecule type" value="Genomic_DNA"/>
</dbReference>
<feature type="non-terminal residue" evidence="1">
    <location>
        <position position="1"/>
    </location>
</feature>
<evidence type="ECO:0000313" key="1">
    <source>
        <dbReference type="EMBL" id="KAK1452591.1"/>
    </source>
</evidence>
<name>A0AAI9XJM0_9PEZI</name>
<comment type="caution">
    <text evidence="1">The sequence shown here is derived from an EMBL/GenBank/DDBJ whole genome shotgun (WGS) entry which is preliminary data.</text>
</comment>
<reference evidence="1" key="1">
    <citation type="submission" date="2016-11" db="EMBL/GenBank/DDBJ databases">
        <title>The genome sequence of Colletotrichum cuscutae.</title>
        <authorList>
            <person name="Baroncelli R."/>
        </authorList>
    </citation>
    <scope>NUCLEOTIDE SEQUENCE</scope>
    <source>
        <strain evidence="1">IMI 304802</strain>
    </source>
</reference>
<sequence length="107" mass="12080">HTASVYLQNHHHQQHRSRQCCIPRADSQCTLHEVHHTLTTWPYAALILPHYDIALLMANSLLSVIIRNALNQFYCHFSLSYTASPNWPGCSIPQLTPALKLVSPTPA</sequence>